<dbReference type="InterPro" id="IPR013737">
    <property type="entry name" value="Bac_rhamnosid_N"/>
</dbReference>
<dbReference type="Gene3D" id="2.60.120.260">
    <property type="entry name" value="Galactose-binding domain-like"/>
    <property type="match status" value="2"/>
</dbReference>
<comment type="caution">
    <text evidence="9">The sequence shown here is derived from an EMBL/GenBank/DDBJ whole genome shotgun (WGS) entry which is preliminary data.</text>
</comment>
<dbReference type="InterPro" id="IPR008928">
    <property type="entry name" value="6-hairpin_glycosidase_sf"/>
</dbReference>
<dbReference type="InterPro" id="IPR035398">
    <property type="entry name" value="Bac_rhamnosid_C"/>
</dbReference>
<feature type="domain" description="Alpha-L-rhamnosidase concanavalin-like" evidence="5">
    <location>
        <begin position="596"/>
        <end position="696"/>
    </location>
</feature>
<evidence type="ECO:0000259" key="5">
    <source>
        <dbReference type="Pfam" id="PF05592"/>
    </source>
</evidence>
<evidence type="ECO:0000259" key="7">
    <source>
        <dbReference type="Pfam" id="PF17389"/>
    </source>
</evidence>
<dbReference type="Pfam" id="PF08531">
    <property type="entry name" value="Bac_rhamnosid_N"/>
    <property type="match status" value="1"/>
</dbReference>
<sequence length="1293" mass="133176">MLIRSITGRRYWRPAVKAAAVTSACGVLLVAAGSAPAGPDGSAVAVQTLRVNTMANPIGIGDATPNLSWRLSGGRQTAYEVRVASSAAQLEQPDLWDSGKVSSGASSNIAYAGAALASRKAAVWDVRVWDGSGAASDWSEPATFDVGLLANRDWSAKWIENPDYTYATGGVPNPLPIFAKPFDLSKQVTKARLYMTGLGQYAAQLNGKPVGEAVLEPGQTSYFAEVDYRTYDVTSLLKQGGNLLGVETGSGAYQRVITAGRYFFQNNPAPVYGSPKVIAELDLTYADGSKQTIDSDSTWQTKLGPTTFSAWWAGEDYDARRLPTDWTSASALSGSGWRDAGLVTLTPTTTPTDTTPLIADQRPPVTVAREAHPVAIAQITRANIATTLAAPVRPSDTNVKLASISGLNPGDSMSIDGEARTVAGVGTAAGAATTLFSPAAAGDINVKVSSITGFVVGQQALVENELATITAIGTAGTATTLSAAAAAGATNLRVASVTNLAVGDSLTVDGETVTITSVGTSGANGTGVGVTPALAGAHASGAAVRDQSKAGTGITLSTALGAAHAIGTAARGAGTGVTVSAGFTTAHANGAAVTTTPGPTYVLDFGKNLSGLPKVSASGPAGSTVTMIPAEVANADGTINISSTSASATNQILYRYTFAGSGTETWHSQFTYNGFRYLQVTGLASAPTADTVTVQVTHASNRESATFDSSSDLLDQIYTISKQALENNMQSVLTDCPDREKGPYTGDNLHNIDTELTLFDMQAYEGQLVNNMRTAQRPVPANGQFPGMIANIAPEYHFVPPSSGGTWFLDEPNWGGAVIMIPWNLYQVYGDTDAMRVNYDAMVKWLDWEATTKAANNGNIRGLGDWSAAQSTTAQPVIDYGYYRGASAMAKIAALLGKTADADKYSQLATSLAAEYNTKYLHTDAGGNAWYANNTEASNAVALDAGLVPAQYHDAVVNSLVAAVHAYGDRIGTGSVALGPLFRTLHAAGRDDVIYTMVANPASPGYAFLVNSGKTTLTESLSGTGSQDHHFLGEVASWFVHGLAGIQQAPDSIGYRSLEIKPALVGDLNHAEGTYATPQGVASSSWTRAANGLLSTLAVTVPGNTTARVYVPTSSPTETFVANGSAAVTYVGYQNGAQVYDVAAGSTTFVHGTSVDTGVGGTVPATLALSLGTPAAFGAFTPGIGRSYDAATTATVTSTAGDATLSVSDPSSTATGRLVNGTFALSEPLQARANAGAFAPLPSNGPLTLLTYAGPVSNDAVAIGFRQHIGSSQALRTGAYSKTLTFTLSTTTP</sequence>
<dbReference type="Pfam" id="PF17390">
    <property type="entry name" value="Bac_rhamnosid_C"/>
    <property type="match status" value="1"/>
</dbReference>
<dbReference type="Gene3D" id="2.60.420.10">
    <property type="entry name" value="Maltose phosphorylase, domain 3"/>
    <property type="match status" value="1"/>
</dbReference>
<comment type="catalytic activity">
    <reaction evidence="1">
        <text>Hydrolysis of terminal non-reducing alpha-L-rhamnose residues in alpha-L-rhamnosides.</text>
        <dbReference type="EC" id="3.2.1.40"/>
    </reaction>
</comment>
<name>A0A9X3MX28_9ACTN</name>
<proteinExistence type="predicted"/>
<feature type="domain" description="Alpha-L-rhamnosidase six-hairpin glycosidase" evidence="7">
    <location>
        <begin position="703"/>
        <end position="1040"/>
    </location>
</feature>
<evidence type="ECO:0000259" key="8">
    <source>
        <dbReference type="Pfam" id="PF17390"/>
    </source>
</evidence>
<dbReference type="Proteomes" id="UP001149140">
    <property type="component" value="Unassembled WGS sequence"/>
</dbReference>
<evidence type="ECO:0000313" key="10">
    <source>
        <dbReference type="Proteomes" id="UP001149140"/>
    </source>
</evidence>
<keyword evidence="3 9" id="KW-0378">Hydrolase</keyword>
<evidence type="ECO:0000256" key="2">
    <source>
        <dbReference type="ARBA" id="ARBA00012652"/>
    </source>
</evidence>
<feature type="domain" description="Bacterial alpha-L-rhamnosidase N-terminal" evidence="6">
    <location>
        <begin position="186"/>
        <end position="367"/>
    </location>
</feature>
<evidence type="ECO:0000259" key="6">
    <source>
        <dbReference type="Pfam" id="PF08531"/>
    </source>
</evidence>
<dbReference type="InterPro" id="IPR035396">
    <property type="entry name" value="Bac_rhamnosid6H"/>
</dbReference>
<dbReference type="Pfam" id="PF25788">
    <property type="entry name" value="Ig_Rha78A_N"/>
    <property type="match status" value="1"/>
</dbReference>
<dbReference type="SUPFAM" id="SSF48208">
    <property type="entry name" value="Six-hairpin glycosidases"/>
    <property type="match status" value="1"/>
</dbReference>
<dbReference type="EC" id="3.2.1.40" evidence="2"/>
<dbReference type="GO" id="GO:0005975">
    <property type="term" value="P:carbohydrate metabolic process"/>
    <property type="evidence" value="ECO:0007669"/>
    <property type="project" value="InterPro"/>
</dbReference>
<dbReference type="Gene3D" id="2.60.40.10">
    <property type="entry name" value="Immunoglobulins"/>
    <property type="match status" value="1"/>
</dbReference>
<dbReference type="GO" id="GO:0030596">
    <property type="term" value="F:alpha-L-rhamnosidase activity"/>
    <property type="evidence" value="ECO:0007669"/>
    <property type="project" value="UniProtKB-EC"/>
</dbReference>
<evidence type="ECO:0000256" key="3">
    <source>
        <dbReference type="ARBA" id="ARBA00022801"/>
    </source>
</evidence>
<dbReference type="Gene3D" id="1.50.10.10">
    <property type="match status" value="1"/>
</dbReference>
<dbReference type="InterPro" id="IPR008902">
    <property type="entry name" value="Rhamnosid_concanavalin"/>
</dbReference>
<dbReference type="InterPro" id="IPR013783">
    <property type="entry name" value="Ig-like_fold"/>
</dbReference>
<accession>A0A9X3MX28</accession>
<feature type="chain" id="PRO_5040786051" description="alpha-L-rhamnosidase" evidence="4">
    <location>
        <begin position="38"/>
        <end position="1293"/>
    </location>
</feature>
<dbReference type="PANTHER" id="PTHR33307">
    <property type="entry name" value="ALPHA-RHAMNOSIDASE (EUROFUNG)"/>
    <property type="match status" value="1"/>
</dbReference>
<organism evidence="9 10">
    <name type="scientific">Solirubrobacter ginsenosidimutans</name>
    <dbReference type="NCBI Taxonomy" id="490573"/>
    <lineage>
        <taxon>Bacteria</taxon>
        <taxon>Bacillati</taxon>
        <taxon>Actinomycetota</taxon>
        <taxon>Thermoleophilia</taxon>
        <taxon>Solirubrobacterales</taxon>
        <taxon>Solirubrobacteraceae</taxon>
        <taxon>Solirubrobacter</taxon>
    </lineage>
</organism>
<dbReference type="InterPro" id="IPR012341">
    <property type="entry name" value="6hp_glycosidase-like_sf"/>
</dbReference>
<dbReference type="Pfam" id="PF05592">
    <property type="entry name" value="Bac_rhamnosid"/>
    <property type="match status" value="1"/>
</dbReference>
<dbReference type="InterPro" id="IPR016007">
    <property type="entry name" value="Alpha_rhamnosid"/>
</dbReference>
<evidence type="ECO:0000256" key="1">
    <source>
        <dbReference type="ARBA" id="ARBA00001445"/>
    </source>
</evidence>
<protein>
    <recommendedName>
        <fullName evidence="2">alpha-L-rhamnosidase</fullName>
        <ecNumber evidence="2">3.2.1.40</ecNumber>
    </recommendedName>
</protein>
<dbReference type="EMBL" id="JAPDOD010000033">
    <property type="protein sequence ID" value="MDA0164409.1"/>
    <property type="molecule type" value="Genomic_DNA"/>
</dbReference>
<dbReference type="Pfam" id="PF17389">
    <property type="entry name" value="Bac_rhamnosid6H"/>
    <property type="match status" value="1"/>
</dbReference>
<dbReference type="PANTHER" id="PTHR33307:SF11">
    <property type="entry name" value="ALPHA-L-RHAMNOSIDASE"/>
    <property type="match status" value="1"/>
</dbReference>
<keyword evidence="4" id="KW-0732">Signal</keyword>
<feature type="domain" description="Alpha-L-rhamnosidase C-terminal" evidence="8">
    <location>
        <begin position="1045"/>
        <end position="1117"/>
    </location>
</feature>
<keyword evidence="10" id="KW-1185">Reference proteome</keyword>
<reference evidence="9" key="1">
    <citation type="submission" date="2022-10" db="EMBL/GenBank/DDBJ databases">
        <title>The WGS of Solirubrobacter ginsenosidimutans DSM 21036.</title>
        <authorList>
            <person name="Jiang Z."/>
        </authorList>
    </citation>
    <scope>NUCLEOTIDE SEQUENCE</scope>
    <source>
        <strain evidence="9">DSM 21036</strain>
    </source>
</reference>
<evidence type="ECO:0000313" key="9">
    <source>
        <dbReference type="EMBL" id="MDA0164409.1"/>
    </source>
</evidence>
<dbReference type="RefSeq" id="WP_270043664.1">
    <property type="nucleotide sequence ID" value="NZ_JAPDOD010000033.1"/>
</dbReference>
<gene>
    <name evidence="9" type="ORF">OM076_29330</name>
</gene>
<feature type="signal peptide" evidence="4">
    <location>
        <begin position="1"/>
        <end position="37"/>
    </location>
</feature>
<evidence type="ECO:0000256" key="4">
    <source>
        <dbReference type="SAM" id="SignalP"/>
    </source>
</evidence>